<evidence type="ECO:0000313" key="1">
    <source>
        <dbReference type="EMBL" id="BAY84864.1"/>
    </source>
</evidence>
<accession>A0A1Z4LUK5</accession>
<dbReference type="AlphaFoldDB" id="A0A1Z4LUK5"/>
<dbReference type="EMBL" id="AP018227">
    <property type="protein sequence ID" value="BAY84864.1"/>
    <property type="molecule type" value="Genomic_DNA"/>
</dbReference>
<sequence>MGLPVDSPIALKRSRRNSDYPAALNMTEFIIPQDLREIESHFIEVITNAHERIKVNYGFTSTNSIFD</sequence>
<proteinExistence type="predicted"/>
<evidence type="ECO:0000313" key="2">
    <source>
        <dbReference type="Proteomes" id="UP000218418"/>
    </source>
</evidence>
<dbReference type="Proteomes" id="UP000218418">
    <property type="component" value="Chromosome"/>
</dbReference>
<protein>
    <submittedName>
        <fullName evidence="1">Uncharacterized protein</fullName>
    </submittedName>
</protein>
<reference evidence="1 2" key="1">
    <citation type="submission" date="2017-06" db="EMBL/GenBank/DDBJ databases">
        <title>Genome sequencing of cyanobaciteial culture collection at National Institute for Environmental Studies (NIES).</title>
        <authorList>
            <person name="Hirose Y."/>
            <person name="Shimura Y."/>
            <person name="Fujisawa T."/>
            <person name="Nakamura Y."/>
            <person name="Kawachi M."/>
        </authorList>
    </citation>
    <scope>NUCLEOTIDE SEQUENCE [LARGE SCALE GENOMIC DNA]</scope>
    <source>
        <strain evidence="1 2">NIES-267</strain>
    </source>
</reference>
<name>A0A1Z4LUK5_9CYAN</name>
<gene>
    <name evidence="1" type="ORF">NIES267_43620</name>
</gene>
<keyword evidence="2" id="KW-1185">Reference proteome</keyword>
<organism evidence="1 2">
    <name type="scientific">Calothrix parasitica NIES-267</name>
    <dbReference type="NCBI Taxonomy" id="1973488"/>
    <lineage>
        <taxon>Bacteria</taxon>
        <taxon>Bacillati</taxon>
        <taxon>Cyanobacteriota</taxon>
        <taxon>Cyanophyceae</taxon>
        <taxon>Nostocales</taxon>
        <taxon>Calotrichaceae</taxon>
        <taxon>Calothrix</taxon>
    </lineage>
</organism>